<dbReference type="Gene3D" id="3.40.50.300">
    <property type="entry name" value="P-loop containing nucleotide triphosphate hydrolases"/>
    <property type="match status" value="1"/>
</dbReference>
<dbReference type="EMBL" id="LGKP01000015">
    <property type="protein sequence ID" value="KPL88766.1"/>
    <property type="molecule type" value="Genomic_DNA"/>
</dbReference>
<dbReference type="SUPFAM" id="SSF52540">
    <property type="entry name" value="P-loop containing nucleoside triphosphate hydrolases"/>
    <property type="match status" value="1"/>
</dbReference>
<dbReference type="STRING" id="70996.SE18_08730"/>
<comment type="caution">
    <text evidence="1">The sequence shown here is derived from an EMBL/GenBank/DDBJ whole genome shotgun (WGS) entry which is preliminary data.</text>
</comment>
<evidence type="ECO:0000313" key="2">
    <source>
        <dbReference type="Proteomes" id="UP000050277"/>
    </source>
</evidence>
<evidence type="ECO:0000313" key="1">
    <source>
        <dbReference type="EMBL" id="KPL88766.1"/>
    </source>
</evidence>
<reference evidence="1 2" key="1">
    <citation type="submission" date="2015-07" db="EMBL/GenBank/DDBJ databases">
        <title>Whole genome sequence of Herpetosiphon geysericola DSM 7119.</title>
        <authorList>
            <person name="Hemp J."/>
            <person name="Ward L.M."/>
            <person name="Pace L.A."/>
            <person name="Fischer W.W."/>
        </authorList>
    </citation>
    <scope>NUCLEOTIDE SEQUENCE [LARGE SCALE GENOMIC DNA]</scope>
    <source>
        <strain evidence="1 2">DSM 7119</strain>
    </source>
</reference>
<keyword evidence="2" id="KW-1185">Reference proteome</keyword>
<dbReference type="AlphaFoldDB" id="A0A0P6YAP2"/>
<protein>
    <recommendedName>
        <fullName evidence="3">NadR/Ttd14 AAA domain-containing protein</fullName>
    </recommendedName>
</protein>
<name>A0A0P6YAP2_9CHLR</name>
<dbReference type="RefSeq" id="WP_054534059.1">
    <property type="nucleotide sequence ID" value="NZ_LGKP01000015.1"/>
</dbReference>
<organism evidence="1 2">
    <name type="scientific">Herpetosiphon geysericola</name>
    <dbReference type="NCBI Taxonomy" id="70996"/>
    <lineage>
        <taxon>Bacteria</taxon>
        <taxon>Bacillati</taxon>
        <taxon>Chloroflexota</taxon>
        <taxon>Chloroflexia</taxon>
        <taxon>Herpetosiphonales</taxon>
        <taxon>Herpetosiphonaceae</taxon>
        <taxon>Herpetosiphon</taxon>
    </lineage>
</organism>
<proteinExistence type="predicted"/>
<gene>
    <name evidence="1" type="ORF">SE18_08730</name>
</gene>
<sequence>MSDQAETVVIVGPCAAGKTTLRQGLETHGIQARVIAQEHSGIRGLWRKHQANYVIYLDVDLPAVHERGRPTFPAWLHNQQQQRLQEARAAADIYLDTTKHSINDVLRRVLSVISN</sequence>
<dbReference type="InterPro" id="IPR027417">
    <property type="entry name" value="P-loop_NTPase"/>
</dbReference>
<evidence type="ECO:0008006" key="3">
    <source>
        <dbReference type="Google" id="ProtNLM"/>
    </source>
</evidence>
<dbReference type="Proteomes" id="UP000050277">
    <property type="component" value="Unassembled WGS sequence"/>
</dbReference>
<dbReference type="OrthoDB" id="161534at2"/>
<accession>A0A0P6YAP2</accession>